<dbReference type="PANTHER" id="PTHR40469">
    <property type="entry name" value="SECRETED GLYCOSYL HYDROLASE"/>
    <property type="match status" value="1"/>
</dbReference>
<dbReference type="EMBL" id="MQWD01000001">
    <property type="protein sequence ID" value="PAP76011.1"/>
    <property type="molecule type" value="Genomic_DNA"/>
</dbReference>
<accession>A0A271IXM9</accession>
<dbReference type="AlphaFoldDB" id="A0A271IXM9"/>
<dbReference type="InterPro" id="IPR029062">
    <property type="entry name" value="Class_I_gatase-like"/>
</dbReference>
<evidence type="ECO:0000259" key="2">
    <source>
        <dbReference type="Pfam" id="PF06283"/>
    </source>
</evidence>
<reference evidence="3 4" key="1">
    <citation type="submission" date="2016-11" db="EMBL/GenBank/DDBJ databases">
        <title>Study of marine rhodopsin-containing bacteria.</title>
        <authorList>
            <person name="Yoshizawa S."/>
            <person name="Kumagai Y."/>
            <person name="Kogure K."/>
        </authorList>
    </citation>
    <scope>NUCLEOTIDE SEQUENCE [LARGE SCALE GENOMIC DNA]</scope>
    <source>
        <strain evidence="3 4">SAORIC-28</strain>
    </source>
</reference>
<dbReference type="SUPFAM" id="SSF52317">
    <property type="entry name" value="Class I glutamine amidotransferase-like"/>
    <property type="match status" value="1"/>
</dbReference>
<dbReference type="InterPro" id="IPR029010">
    <property type="entry name" value="ThuA-like"/>
</dbReference>
<sequence>MTRLLALLLLLGGCAGSGPAEPPRLLVFSKTEGWVHDSIPAAVEAVRQLGEAGGFAVDATQDAAAFSDDRLAEYDAVVFLLTTGDVLDTEQEAAFERFVRAGGGYAGVHSASDTEYEWPFYGDLVGAYFESHPPGTPDAVVDVVAAHPSTEPLPQRWTWTDEWYAFRAQPENVRVLMTVDESTYEGGTMGEHPIAWCHEALGGRAWYTALGHRAEGYADEAFRAHLLGGLRYAAGLADGDCGS</sequence>
<organism evidence="3 4">
    <name type="scientific">Rubrivirga marina</name>
    <dbReference type="NCBI Taxonomy" id="1196024"/>
    <lineage>
        <taxon>Bacteria</taxon>
        <taxon>Pseudomonadati</taxon>
        <taxon>Rhodothermota</taxon>
        <taxon>Rhodothermia</taxon>
        <taxon>Rhodothermales</taxon>
        <taxon>Rubricoccaceae</taxon>
        <taxon>Rubrivirga</taxon>
    </lineage>
</organism>
<feature type="chain" id="PRO_5012018148" description="ThuA-like domain-containing protein" evidence="1">
    <location>
        <begin position="21"/>
        <end position="243"/>
    </location>
</feature>
<evidence type="ECO:0000256" key="1">
    <source>
        <dbReference type="SAM" id="SignalP"/>
    </source>
</evidence>
<evidence type="ECO:0000313" key="3">
    <source>
        <dbReference type="EMBL" id="PAP76011.1"/>
    </source>
</evidence>
<feature type="domain" description="ThuA-like" evidence="2">
    <location>
        <begin position="24"/>
        <end position="233"/>
    </location>
</feature>
<evidence type="ECO:0000313" key="4">
    <source>
        <dbReference type="Proteomes" id="UP000216339"/>
    </source>
</evidence>
<dbReference type="Pfam" id="PF06283">
    <property type="entry name" value="ThuA"/>
    <property type="match status" value="1"/>
</dbReference>
<name>A0A271IXM9_9BACT</name>
<dbReference type="RefSeq" id="WP_218830417.1">
    <property type="nucleotide sequence ID" value="NZ_MQWD01000001.1"/>
</dbReference>
<dbReference type="PANTHER" id="PTHR40469:SF2">
    <property type="entry name" value="GALACTOSE-BINDING DOMAIN-LIKE SUPERFAMILY PROTEIN"/>
    <property type="match status" value="1"/>
</dbReference>
<proteinExistence type="predicted"/>
<keyword evidence="4" id="KW-1185">Reference proteome</keyword>
<dbReference type="Proteomes" id="UP000216339">
    <property type="component" value="Unassembled WGS sequence"/>
</dbReference>
<comment type="caution">
    <text evidence="3">The sequence shown here is derived from an EMBL/GenBank/DDBJ whole genome shotgun (WGS) entry which is preliminary data.</text>
</comment>
<feature type="signal peptide" evidence="1">
    <location>
        <begin position="1"/>
        <end position="20"/>
    </location>
</feature>
<gene>
    <name evidence="3" type="ORF">BSZ37_05925</name>
</gene>
<dbReference type="Gene3D" id="3.40.50.880">
    <property type="match status" value="1"/>
</dbReference>
<protein>
    <recommendedName>
        <fullName evidence="2">ThuA-like domain-containing protein</fullName>
    </recommendedName>
</protein>
<keyword evidence="1" id="KW-0732">Signal</keyword>